<keyword evidence="3" id="KW-1185">Reference proteome</keyword>
<dbReference type="OrthoDB" id="4146887at2759"/>
<dbReference type="EMBL" id="JAGMWT010000002">
    <property type="protein sequence ID" value="KAH7135946.1"/>
    <property type="molecule type" value="Genomic_DNA"/>
</dbReference>
<reference evidence="2" key="1">
    <citation type="journal article" date="2021" name="Nat. Commun.">
        <title>Genetic determinants of endophytism in the Arabidopsis root mycobiome.</title>
        <authorList>
            <person name="Mesny F."/>
            <person name="Miyauchi S."/>
            <person name="Thiergart T."/>
            <person name="Pickel B."/>
            <person name="Atanasova L."/>
            <person name="Karlsson M."/>
            <person name="Huettel B."/>
            <person name="Barry K.W."/>
            <person name="Haridas S."/>
            <person name="Chen C."/>
            <person name="Bauer D."/>
            <person name="Andreopoulos W."/>
            <person name="Pangilinan J."/>
            <person name="LaButti K."/>
            <person name="Riley R."/>
            <person name="Lipzen A."/>
            <person name="Clum A."/>
            <person name="Drula E."/>
            <person name="Henrissat B."/>
            <person name="Kohler A."/>
            <person name="Grigoriev I.V."/>
            <person name="Martin F.M."/>
            <person name="Hacquard S."/>
        </authorList>
    </citation>
    <scope>NUCLEOTIDE SEQUENCE</scope>
    <source>
        <strain evidence="2">MPI-CAGE-CH-0243</strain>
    </source>
</reference>
<feature type="region of interest" description="Disordered" evidence="1">
    <location>
        <begin position="120"/>
        <end position="176"/>
    </location>
</feature>
<gene>
    <name evidence="2" type="ORF">B0J11DRAFT_175090</name>
</gene>
<evidence type="ECO:0000256" key="1">
    <source>
        <dbReference type="SAM" id="MobiDB-lite"/>
    </source>
</evidence>
<name>A0A9P9IXK6_9PLEO</name>
<comment type="caution">
    <text evidence="2">The sequence shown here is derived from an EMBL/GenBank/DDBJ whole genome shotgun (WGS) entry which is preliminary data.</text>
</comment>
<feature type="compositionally biased region" description="Polar residues" evidence="1">
    <location>
        <begin position="120"/>
        <end position="130"/>
    </location>
</feature>
<protein>
    <submittedName>
        <fullName evidence="2">Uncharacterized protein</fullName>
    </submittedName>
</protein>
<dbReference type="PANTHER" id="PTHR39609">
    <property type="entry name" value="RFEG-RELATED"/>
    <property type="match status" value="1"/>
</dbReference>
<accession>A0A9P9IXK6</accession>
<organism evidence="2 3">
    <name type="scientific">Dendryphion nanum</name>
    <dbReference type="NCBI Taxonomy" id="256645"/>
    <lineage>
        <taxon>Eukaryota</taxon>
        <taxon>Fungi</taxon>
        <taxon>Dikarya</taxon>
        <taxon>Ascomycota</taxon>
        <taxon>Pezizomycotina</taxon>
        <taxon>Dothideomycetes</taxon>
        <taxon>Pleosporomycetidae</taxon>
        <taxon>Pleosporales</taxon>
        <taxon>Torulaceae</taxon>
        <taxon>Dendryphion</taxon>
    </lineage>
</organism>
<proteinExistence type="predicted"/>
<evidence type="ECO:0000313" key="2">
    <source>
        <dbReference type="EMBL" id="KAH7135946.1"/>
    </source>
</evidence>
<evidence type="ECO:0000313" key="3">
    <source>
        <dbReference type="Proteomes" id="UP000700596"/>
    </source>
</evidence>
<sequence>MPNQFQQRRWFIPAEGISRTVIYADINRYLGPDATVIPGEQEGISGYIIQAARTLTTEMIQDLKLDSSRWKQECGVEEFRDPVLQTHRSRVYYEESASGGNGTVKDSKYPIATGGGKQYALSSTYSQSESAVPKEQDLSNPRDTGANLKPESGTDELSALELPTSAIANKLDEQNA</sequence>
<dbReference type="Proteomes" id="UP000700596">
    <property type="component" value="Unassembled WGS sequence"/>
</dbReference>
<dbReference type="AlphaFoldDB" id="A0A9P9IXK6"/>
<dbReference type="PANTHER" id="PTHR39609:SF1">
    <property type="entry name" value="RFEG"/>
    <property type="match status" value="1"/>
</dbReference>